<keyword evidence="2" id="KW-1185">Reference proteome</keyword>
<gene>
    <name evidence="1" type="ORF">SPHA_55383</name>
</gene>
<protein>
    <submittedName>
        <fullName evidence="1">Uncharacterized protein</fullName>
    </submittedName>
</protein>
<evidence type="ECO:0000313" key="2">
    <source>
        <dbReference type="Proteomes" id="UP000597762"/>
    </source>
</evidence>
<proteinExistence type="predicted"/>
<dbReference type="Proteomes" id="UP000597762">
    <property type="component" value="Unassembled WGS sequence"/>
</dbReference>
<dbReference type="AlphaFoldDB" id="A0A812DHJ2"/>
<comment type="caution">
    <text evidence="1">The sequence shown here is derived from an EMBL/GenBank/DDBJ whole genome shotgun (WGS) entry which is preliminary data.</text>
</comment>
<name>A0A812DHJ2_ACAPH</name>
<evidence type="ECO:0000313" key="1">
    <source>
        <dbReference type="EMBL" id="CAE1303121.1"/>
    </source>
</evidence>
<accession>A0A812DHJ2</accession>
<dbReference type="EMBL" id="CAHIKZ030003685">
    <property type="protein sequence ID" value="CAE1303121.1"/>
    <property type="molecule type" value="Genomic_DNA"/>
</dbReference>
<organism evidence="1 2">
    <name type="scientific">Acanthosepion pharaonis</name>
    <name type="common">Pharaoh cuttlefish</name>
    <name type="synonym">Sepia pharaonis</name>
    <dbReference type="NCBI Taxonomy" id="158019"/>
    <lineage>
        <taxon>Eukaryota</taxon>
        <taxon>Metazoa</taxon>
        <taxon>Spiralia</taxon>
        <taxon>Lophotrochozoa</taxon>
        <taxon>Mollusca</taxon>
        <taxon>Cephalopoda</taxon>
        <taxon>Coleoidea</taxon>
        <taxon>Decapodiformes</taxon>
        <taxon>Sepiida</taxon>
        <taxon>Sepiina</taxon>
        <taxon>Sepiidae</taxon>
        <taxon>Acanthosepion</taxon>
    </lineage>
</organism>
<sequence length="294" mass="33111">MSNHSPPITPPPPPPYHRRIIAVSYASMLKLSVVPLVGVVRCFCLVPCLSIICRLPSAFPVVHVQARRSFRSKETCRGVILVSLPIARFSDRYLRRTSLRLGARIGLVRFAVVCVRARPRHFHRLPAASQDVVSSVTNRIAAAECLFFPRVLAARLRVGKTDRRTVYVSRRSVHLYPRCRRRRRRLRQGSTSFVATDTVKPAWRGSSSPPPSHRRVCPSNAVVMLLVESPGTSNVCSSITRRRRRRRLRRLLPHFRSATNGSILHAIPRRPVTVSAQSKVLGVARLHLPTAFLL</sequence>
<reference evidence="1" key="1">
    <citation type="submission" date="2021-01" db="EMBL/GenBank/DDBJ databases">
        <authorList>
            <person name="Li R."/>
            <person name="Bekaert M."/>
        </authorList>
    </citation>
    <scope>NUCLEOTIDE SEQUENCE</scope>
    <source>
        <strain evidence="1">Farmed</strain>
    </source>
</reference>